<dbReference type="Gene3D" id="1.10.3210.10">
    <property type="entry name" value="Hypothetical protein af1432"/>
    <property type="match status" value="1"/>
</dbReference>
<dbReference type="Pfam" id="PF13487">
    <property type="entry name" value="HD_5"/>
    <property type="match status" value="1"/>
</dbReference>
<dbReference type="InterPro" id="IPR003607">
    <property type="entry name" value="HD/PDEase_dom"/>
</dbReference>
<dbReference type="GO" id="GO:0008081">
    <property type="term" value="F:phosphoric diester hydrolase activity"/>
    <property type="evidence" value="ECO:0007669"/>
    <property type="project" value="UniProtKB-ARBA"/>
</dbReference>
<gene>
    <name evidence="2" type="ORF">ISP11_18765</name>
</gene>
<dbReference type="SMART" id="SM00471">
    <property type="entry name" value="HDc"/>
    <property type="match status" value="1"/>
</dbReference>
<comment type="caution">
    <text evidence="2">The sequence shown here is derived from an EMBL/GenBank/DDBJ whole genome shotgun (WGS) entry which is preliminary data.</text>
</comment>
<dbReference type="SUPFAM" id="SSF109604">
    <property type="entry name" value="HD-domain/PDEase-like"/>
    <property type="match status" value="1"/>
</dbReference>
<proteinExistence type="predicted"/>
<organism evidence="2 3">
    <name type="scientific">Lelliottia nimipressuralis</name>
    <dbReference type="NCBI Taxonomy" id="69220"/>
    <lineage>
        <taxon>Bacteria</taxon>
        <taxon>Pseudomonadati</taxon>
        <taxon>Pseudomonadota</taxon>
        <taxon>Gammaproteobacteria</taxon>
        <taxon>Enterobacterales</taxon>
        <taxon>Enterobacteriaceae</taxon>
        <taxon>Lelliottia</taxon>
    </lineage>
</organism>
<feature type="domain" description="HD-GYP" evidence="1">
    <location>
        <begin position="177"/>
        <end position="373"/>
    </location>
</feature>
<evidence type="ECO:0000313" key="2">
    <source>
        <dbReference type="EMBL" id="MBF4179911.1"/>
    </source>
</evidence>
<evidence type="ECO:0000259" key="1">
    <source>
        <dbReference type="PROSITE" id="PS51832"/>
    </source>
</evidence>
<name>A0ABD4KDB3_9ENTR</name>
<dbReference type="AlphaFoldDB" id="A0ABD4KDB3"/>
<dbReference type="PANTHER" id="PTHR43155:SF2">
    <property type="entry name" value="CYCLIC DI-GMP PHOSPHODIESTERASE PA4108"/>
    <property type="match status" value="1"/>
</dbReference>
<sequence length="376" mass="41478">MEITFTDFLIGFSSFLDLINPESGPRGVRRAYIVMNIARQRSLSQQAQQRLFVAALLRDLSRGAHAPVNCAGHMAKIPLLADSAALIAGRRQQYSESCLLDLADNLDLLALHEFPRGQYPAHAVETICDSIGSRYLLDDVLALREVGLEREFWSELASTTLINNPCSFTPFSPRGLSDDELTQLSSLLACVVDRHCRSARQHSFMVSGLAACLAKLYGFSQRGIAHVRIAGLLHDTGKLGVPASLLTKVQALTDFERRQIQIHPQLTWEILSRIPGMHDIARMASFHHERPDGEGYPFRLGGTQLDLGPRIISVADCYAALREPRSYKTPLPPEKCLRILQERAEHGGLDPDVVGALHANVLAAEEAMFTASPLQP</sequence>
<dbReference type="EMBL" id="JADIXP010000013">
    <property type="protein sequence ID" value="MBF4179911.1"/>
    <property type="molecule type" value="Genomic_DNA"/>
</dbReference>
<dbReference type="CDD" id="cd00077">
    <property type="entry name" value="HDc"/>
    <property type="match status" value="1"/>
</dbReference>
<protein>
    <submittedName>
        <fullName evidence="2">HD domain-containing protein</fullName>
    </submittedName>
</protein>
<evidence type="ECO:0000313" key="3">
    <source>
        <dbReference type="Proteomes" id="UP000628560"/>
    </source>
</evidence>
<dbReference type="InterPro" id="IPR037522">
    <property type="entry name" value="HD_GYP_dom"/>
</dbReference>
<accession>A0ABD4KDB3</accession>
<reference evidence="2 3" key="1">
    <citation type="submission" date="2020-11" db="EMBL/GenBank/DDBJ databases">
        <title>Identification of Lelliottia nimipressuralis from Wound Infection by Whole Genome-Based Bacterial Identification.</title>
        <authorList>
            <person name="Navarathna D.H."/>
            <person name="Choi H."/>
            <person name="Jinadatha C."/>
            <person name="Chatterjee P."/>
            <person name="Hwang M."/>
        </authorList>
    </citation>
    <scope>NUCLEOTIDE SEQUENCE [LARGE SCALE GENOMIC DNA]</scope>
    <source>
        <strain evidence="2 3">DN2020</strain>
    </source>
</reference>
<dbReference type="Proteomes" id="UP000628560">
    <property type="component" value="Unassembled WGS sequence"/>
</dbReference>
<dbReference type="PROSITE" id="PS51832">
    <property type="entry name" value="HD_GYP"/>
    <property type="match status" value="1"/>
</dbReference>
<dbReference type="RefSeq" id="WP_194514094.1">
    <property type="nucleotide sequence ID" value="NZ_JADIXP010000013.1"/>
</dbReference>
<dbReference type="PANTHER" id="PTHR43155">
    <property type="entry name" value="CYCLIC DI-GMP PHOSPHODIESTERASE PA4108-RELATED"/>
    <property type="match status" value="1"/>
</dbReference>